<evidence type="ECO:0000256" key="1">
    <source>
        <dbReference type="ARBA" id="ARBA00001937"/>
    </source>
</evidence>
<dbReference type="EMBL" id="RCZO01000005">
    <property type="protein sequence ID" value="TPG08650.1"/>
    <property type="molecule type" value="Genomic_DNA"/>
</dbReference>
<reference evidence="6 7" key="1">
    <citation type="journal article" date="2019" name="Environ. Microbiol.">
        <title>Species interactions and distinct microbial communities in high Arctic permafrost affected cryosols are associated with the CH4 and CO2 gas fluxes.</title>
        <authorList>
            <person name="Altshuler I."/>
            <person name="Hamel J."/>
            <person name="Turney S."/>
            <person name="Magnuson E."/>
            <person name="Levesque R."/>
            <person name="Greer C."/>
            <person name="Whyte L.G."/>
        </authorList>
    </citation>
    <scope>NUCLEOTIDE SEQUENCE [LARGE SCALE GENOMIC DNA]</scope>
    <source>
        <strain evidence="6 7">S13Y</strain>
    </source>
</reference>
<gene>
    <name evidence="6" type="ORF">EAH88_10445</name>
</gene>
<evidence type="ECO:0000256" key="2">
    <source>
        <dbReference type="ARBA" id="ARBA00009263"/>
    </source>
</evidence>
<protein>
    <recommendedName>
        <fullName evidence="3">GDP-mannose 4,6-dehydratase</fullName>
        <ecNumber evidence="3">4.2.1.47</ecNumber>
    </recommendedName>
</protein>
<dbReference type="RefSeq" id="WP_140652338.1">
    <property type="nucleotide sequence ID" value="NZ_RCZO01000005.1"/>
</dbReference>
<dbReference type="AlphaFoldDB" id="A0A502C7H6"/>
<evidence type="ECO:0000259" key="5">
    <source>
        <dbReference type="Pfam" id="PF16363"/>
    </source>
</evidence>
<comment type="cofactor">
    <cofactor evidence="1">
        <name>NADP(+)</name>
        <dbReference type="ChEBI" id="CHEBI:58349"/>
    </cofactor>
</comment>
<dbReference type="SUPFAM" id="SSF51735">
    <property type="entry name" value="NAD(P)-binding Rossmann-fold domains"/>
    <property type="match status" value="1"/>
</dbReference>
<dbReference type="PANTHER" id="PTHR43715">
    <property type="entry name" value="GDP-MANNOSE 4,6-DEHYDRATASE"/>
    <property type="match status" value="1"/>
</dbReference>
<proteinExistence type="inferred from homology"/>
<dbReference type="Gene3D" id="3.90.25.10">
    <property type="entry name" value="UDP-galactose 4-epimerase, domain 1"/>
    <property type="match status" value="1"/>
</dbReference>
<sequence>MPRALIIGHTGQDGRILWDQLAARDFSLLGISRHETRTNEVQWEGVVDITDPSSVRHLMEYFSPDQIYYLAAHHHSSQDSGSAEADAWHECWNVHVHAFSNFLHAAKDYCPDVRIFYAASSRVFGEAIESPQDETTRIAPTCVYGVTKASAMLLADYYVRVHSLFVSCGILFNHESPMRGSQFVSQRIVDGLVAIKFGLANTLEIGSLNARVDWGYAPDYTRAMQLVLEHNQAGTFVIASGHTHSVREMITMTAEYLELSPEIHLVETVNILRRPSQDLCGDALLLRTATGWEPMIGFRQMISILVDAAVARHHGHMPSFPI</sequence>
<comment type="caution">
    <text evidence="6">The sequence shown here is derived from an EMBL/GenBank/DDBJ whole genome shotgun (WGS) entry which is preliminary data.</text>
</comment>
<feature type="domain" description="NAD(P)-binding" evidence="5">
    <location>
        <begin position="5"/>
        <end position="303"/>
    </location>
</feature>
<dbReference type="GO" id="GO:0008446">
    <property type="term" value="F:GDP-mannose 4,6-dehydratase activity"/>
    <property type="evidence" value="ECO:0007669"/>
    <property type="project" value="UniProtKB-EC"/>
</dbReference>
<keyword evidence="7" id="KW-1185">Reference proteome</keyword>
<evidence type="ECO:0000313" key="7">
    <source>
        <dbReference type="Proteomes" id="UP000319486"/>
    </source>
</evidence>
<dbReference type="Gene3D" id="3.40.50.720">
    <property type="entry name" value="NAD(P)-binding Rossmann-like Domain"/>
    <property type="match status" value="1"/>
</dbReference>
<dbReference type="Pfam" id="PF16363">
    <property type="entry name" value="GDP_Man_Dehyd"/>
    <property type="match status" value="1"/>
</dbReference>
<dbReference type="PANTHER" id="PTHR43715:SF1">
    <property type="entry name" value="GDP-MANNOSE 4,6 DEHYDRATASE"/>
    <property type="match status" value="1"/>
</dbReference>
<dbReference type="GO" id="GO:0019673">
    <property type="term" value="P:GDP-mannose metabolic process"/>
    <property type="evidence" value="ECO:0007669"/>
    <property type="project" value="InterPro"/>
</dbReference>
<dbReference type="InterPro" id="IPR036291">
    <property type="entry name" value="NAD(P)-bd_dom_sf"/>
</dbReference>
<name>A0A502C7H6_9GAMM</name>
<dbReference type="InterPro" id="IPR016040">
    <property type="entry name" value="NAD(P)-bd_dom"/>
</dbReference>
<evidence type="ECO:0000256" key="3">
    <source>
        <dbReference type="ARBA" id="ARBA00011989"/>
    </source>
</evidence>
<organism evidence="6 7">
    <name type="scientific">Rhodanobacter glycinis</name>
    <dbReference type="NCBI Taxonomy" id="582702"/>
    <lineage>
        <taxon>Bacteria</taxon>
        <taxon>Pseudomonadati</taxon>
        <taxon>Pseudomonadota</taxon>
        <taxon>Gammaproteobacteria</taxon>
        <taxon>Lysobacterales</taxon>
        <taxon>Rhodanobacteraceae</taxon>
        <taxon>Rhodanobacter</taxon>
    </lineage>
</organism>
<comment type="similarity">
    <text evidence="2">Belongs to the NAD(P)-dependent epimerase/dehydratase family. GDP-mannose 4,6-dehydratase subfamily.</text>
</comment>
<dbReference type="EC" id="4.2.1.47" evidence="3"/>
<dbReference type="InterPro" id="IPR006368">
    <property type="entry name" value="GDP_Man_deHydtase"/>
</dbReference>
<accession>A0A502C7H6</accession>
<evidence type="ECO:0000313" key="6">
    <source>
        <dbReference type="EMBL" id="TPG08650.1"/>
    </source>
</evidence>
<evidence type="ECO:0000256" key="4">
    <source>
        <dbReference type="ARBA" id="ARBA00023239"/>
    </source>
</evidence>
<dbReference type="Proteomes" id="UP000319486">
    <property type="component" value="Unassembled WGS sequence"/>
</dbReference>
<keyword evidence="4" id="KW-0456">Lyase</keyword>